<evidence type="ECO:0000313" key="1">
    <source>
        <dbReference type="EMBL" id="RKS57016.1"/>
    </source>
</evidence>
<accession>A0ABX9SIR7</accession>
<protein>
    <submittedName>
        <fullName evidence="1">Uncharacterized protein</fullName>
    </submittedName>
</protein>
<name>A0ABX9SIR7_9GAMM</name>
<dbReference type="Proteomes" id="UP000280955">
    <property type="component" value="Unassembled WGS sequence"/>
</dbReference>
<keyword evidence="2" id="KW-1185">Reference proteome</keyword>
<dbReference type="EMBL" id="RBLJ01000004">
    <property type="protein sequence ID" value="RKS57016.1"/>
    <property type="molecule type" value="Genomic_DNA"/>
</dbReference>
<comment type="caution">
    <text evidence="1">The sequence shown here is derived from an EMBL/GenBank/DDBJ whole genome shotgun (WGS) entry which is preliminary data.</text>
</comment>
<gene>
    <name evidence="1" type="ORF">BDD30_3654</name>
</gene>
<sequence>MRVSASHSGYTNIVLDDTGKRYFYVMISELLLLQ</sequence>
<organism evidence="1 2">
    <name type="scientific">Photorhabdus asymbiotica</name>
    <dbReference type="NCBI Taxonomy" id="291112"/>
    <lineage>
        <taxon>Bacteria</taxon>
        <taxon>Pseudomonadati</taxon>
        <taxon>Pseudomonadota</taxon>
        <taxon>Gammaproteobacteria</taxon>
        <taxon>Enterobacterales</taxon>
        <taxon>Morganellaceae</taxon>
        <taxon>Photorhabdus</taxon>
    </lineage>
</organism>
<evidence type="ECO:0000313" key="2">
    <source>
        <dbReference type="Proteomes" id="UP000280955"/>
    </source>
</evidence>
<reference evidence="1 2" key="1">
    <citation type="submission" date="2018-10" db="EMBL/GenBank/DDBJ databases">
        <title>Genomic Encyclopedia of Archaeal and Bacterial Type Strains, Phase II (KMG-II): from individual species to whole genera.</title>
        <authorList>
            <person name="Goeker M."/>
        </authorList>
    </citation>
    <scope>NUCLEOTIDE SEQUENCE [LARGE SCALE GENOMIC DNA]</scope>
    <source>
        <strain evidence="1 2">DSM 15149</strain>
    </source>
</reference>
<proteinExistence type="predicted"/>